<reference evidence="6 7" key="1">
    <citation type="submission" date="2020-07" db="EMBL/GenBank/DDBJ databases">
        <title>Comparative genomics of pyrophilous fungi reveals a link between fire events and developmental genes.</title>
        <authorList>
            <consortium name="DOE Joint Genome Institute"/>
            <person name="Steindorff A.S."/>
            <person name="Carver A."/>
            <person name="Calhoun S."/>
            <person name="Stillman K."/>
            <person name="Liu H."/>
            <person name="Lipzen A."/>
            <person name="Pangilinan J."/>
            <person name="Labutti K."/>
            <person name="Bruns T.D."/>
            <person name="Grigoriev I.V."/>
        </authorList>
    </citation>
    <scope>NUCLEOTIDE SEQUENCE [LARGE SCALE GENOMIC DNA]</scope>
    <source>
        <strain evidence="6 7">CBS 144469</strain>
    </source>
</reference>
<evidence type="ECO:0000256" key="3">
    <source>
        <dbReference type="ARBA" id="ARBA00022989"/>
    </source>
</evidence>
<keyword evidence="3 5" id="KW-1133">Transmembrane helix</keyword>
<dbReference type="Gene3D" id="1.20.120.1630">
    <property type="match status" value="1"/>
</dbReference>
<comment type="caution">
    <text evidence="6">The sequence shown here is derived from an EMBL/GenBank/DDBJ whole genome shotgun (WGS) entry which is preliminary data.</text>
</comment>
<keyword evidence="7" id="KW-1185">Reference proteome</keyword>
<keyword evidence="5 6" id="KW-0489">Methyltransferase</keyword>
<comment type="similarity">
    <text evidence="5">Belongs to the class VI-like SAM-binding methyltransferase superfamily. Isoprenylcysteine carboxyl methyltransferase family.</text>
</comment>
<feature type="transmembrane region" description="Helical" evidence="5">
    <location>
        <begin position="110"/>
        <end position="131"/>
    </location>
</feature>
<organism evidence="6 7">
    <name type="scientific">Ephemerocybe angulata</name>
    <dbReference type="NCBI Taxonomy" id="980116"/>
    <lineage>
        <taxon>Eukaryota</taxon>
        <taxon>Fungi</taxon>
        <taxon>Dikarya</taxon>
        <taxon>Basidiomycota</taxon>
        <taxon>Agaricomycotina</taxon>
        <taxon>Agaricomycetes</taxon>
        <taxon>Agaricomycetidae</taxon>
        <taxon>Agaricales</taxon>
        <taxon>Agaricineae</taxon>
        <taxon>Psathyrellaceae</taxon>
        <taxon>Ephemerocybe</taxon>
    </lineage>
</organism>
<proteinExistence type="inferred from homology"/>
<keyword evidence="6" id="KW-0808">Transferase</keyword>
<feature type="transmembrane region" description="Helical" evidence="5">
    <location>
        <begin position="196"/>
        <end position="216"/>
    </location>
</feature>
<protein>
    <recommendedName>
        <fullName evidence="5">Protein-S-isoprenylcysteine O-methyltransferase</fullName>
        <ecNumber evidence="5">2.1.1.100</ecNumber>
    </recommendedName>
</protein>
<keyword evidence="4 5" id="KW-0472">Membrane</keyword>
<dbReference type="EMBL" id="JACGCI010000042">
    <property type="protein sequence ID" value="KAF6752809.1"/>
    <property type="molecule type" value="Genomic_DNA"/>
</dbReference>
<comment type="subcellular location">
    <subcellularLocation>
        <location evidence="5">Endoplasmic reticulum membrane</location>
        <topology evidence="5">Multi-pass membrane protein</topology>
    </subcellularLocation>
    <subcellularLocation>
        <location evidence="1">Membrane</location>
        <topology evidence="1">Multi-pass membrane protein</topology>
    </subcellularLocation>
</comment>
<evidence type="ECO:0000313" key="6">
    <source>
        <dbReference type="EMBL" id="KAF6752809.1"/>
    </source>
</evidence>
<comment type="catalytic activity">
    <reaction evidence="5">
        <text>[protein]-C-terminal S-[(2E,6E)-farnesyl]-L-cysteine + S-adenosyl-L-methionine = [protein]-C-terminal S-[(2E,6E)-farnesyl]-L-cysteine methyl ester + S-adenosyl-L-homocysteine</text>
        <dbReference type="Rhea" id="RHEA:21672"/>
        <dbReference type="Rhea" id="RHEA-COMP:12125"/>
        <dbReference type="Rhea" id="RHEA-COMP:12126"/>
        <dbReference type="ChEBI" id="CHEBI:57856"/>
        <dbReference type="ChEBI" id="CHEBI:59789"/>
        <dbReference type="ChEBI" id="CHEBI:90510"/>
        <dbReference type="ChEBI" id="CHEBI:90511"/>
        <dbReference type="EC" id="2.1.1.100"/>
    </reaction>
</comment>
<dbReference type="EC" id="2.1.1.100" evidence="5"/>
<accession>A0A8H6M4H4</accession>
<dbReference type="Proteomes" id="UP000521943">
    <property type="component" value="Unassembled WGS sequence"/>
</dbReference>
<evidence type="ECO:0000256" key="1">
    <source>
        <dbReference type="ARBA" id="ARBA00004141"/>
    </source>
</evidence>
<dbReference type="GO" id="GO:0032259">
    <property type="term" value="P:methylation"/>
    <property type="evidence" value="ECO:0007669"/>
    <property type="project" value="UniProtKB-KW"/>
</dbReference>
<gene>
    <name evidence="6" type="ORF">DFP72DRAFT_441210</name>
</gene>
<evidence type="ECO:0000256" key="5">
    <source>
        <dbReference type="RuleBase" id="RU362022"/>
    </source>
</evidence>
<dbReference type="GO" id="GO:0005789">
    <property type="term" value="C:endoplasmic reticulum membrane"/>
    <property type="evidence" value="ECO:0007669"/>
    <property type="project" value="UniProtKB-SubCell"/>
</dbReference>
<evidence type="ECO:0000313" key="7">
    <source>
        <dbReference type="Proteomes" id="UP000521943"/>
    </source>
</evidence>
<feature type="transmembrane region" description="Helical" evidence="5">
    <location>
        <begin position="170"/>
        <end position="190"/>
    </location>
</feature>
<keyword evidence="5" id="KW-0949">S-adenosyl-L-methionine</keyword>
<dbReference type="OrthoDB" id="422086at2759"/>
<dbReference type="PANTHER" id="PTHR12714:SF9">
    <property type="entry name" value="PROTEIN-S-ISOPRENYLCYSTEINE O-METHYLTRANSFERASE"/>
    <property type="match status" value="1"/>
</dbReference>
<dbReference type="Pfam" id="PF04140">
    <property type="entry name" value="ICMT"/>
    <property type="match status" value="1"/>
</dbReference>
<name>A0A8H6M4H4_9AGAR</name>
<dbReference type="PANTHER" id="PTHR12714">
    <property type="entry name" value="PROTEIN-S ISOPRENYLCYSTEINE O-METHYLTRANSFERASE"/>
    <property type="match status" value="1"/>
</dbReference>
<dbReference type="InterPro" id="IPR007269">
    <property type="entry name" value="ICMT_MeTrfase"/>
</dbReference>
<keyword evidence="2 5" id="KW-0812">Transmembrane</keyword>
<feature type="transmembrane region" description="Helical" evidence="5">
    <location>
        <begin position="63"/>
        <end position="81"/>
    </location>
</feature>
<evidence type="ECO:0000256" key="2">
    <source>
        <dbReference type="ARBA" id="ARBA00022692"/>
    </source>
</evidence>
<sequence>MDDGIVQAMAKASSLLISAIYVHLSLSPPNPPVRKEECYCQKENVNTLFETFVQYITFCSKTMVSLAVAVELSVSGLYYLLHSTSLRSYDFLNRMLGFSESFTSDTPPPWAYRCSPFILLGAALTVLGALLRLWCFRTLGPFFTFEITIRPKHELITTGPYAWVRHPSYAGVYITLTGASLVFLAPSATWVNAVGLWTNFGMALGVLWVVKCVFAFRGTCLRLSAEDRVLKETFGPEWEEYTERVPWRLVPWVF</sequence>
<dbReference type="GO" id="GO:0004671">
    <property type="term" value="F:protein C-terminal S-isoprenylcysteine carboxyl O-methyltransferase activity"/>
    <property type="evidence" value="ECO:0007669"/>
    <property type="project" value="UniProtKB-EC"/>
</dbReference>
<keyword evidence="5" id="KW-0256">Endoplasmic reticulum</keyword>
<dbReference type="AlphaFoldDB" id="A0A8H6M4H4"/>
<evidence type="ECO:0000256" key="4">
    <source>
        <dbReference type="ARBA" id="ARBA00023136"/>
    </source>
</evidence>